<accession>A0ABV1Z242</accession>
<comment type="catalytic activity">
    <reaction evidence="3">
        <text>an (S)-2-haloacid + H2O = a (2R)-2-hydroxycarboxylate + a halide anion + H(+)</text>
        <dbReference type="Rhea" id="RHEA:11192"/>
        <dbReference type="ChEBI" id="CHEBI:15377"/>
        <dbReference type="ChEBI" id="CHEBI:15378"/>
        <dbReference type="ChEBI" id="CHEBI:16042"/>
        <dbReference type="ChEBI" id="CHEBI:58314"/>
        <dbReference type="ChEBI" id="CHEBI:137405"/>
        <dbReference type="EC" id="3.8.1.2"/>
    </reaction>
</comment>
<dbReference type="SFLD" id="SFLDS00003">
    <property type="entry name" value="Haloacid_Dehalogenase"/>
    <property type="match status" value="1"/>
</dbReference>
<proteinExistence type="inferred from homology"/>
<comment type="similarity">
    <text evidence="1 3">Belongs to the HAD-like hydrolase superfamily. S-2-haloalkanoic acid dehalogenase family.</text>
</comment>
<dbReference type="PANTHER" id="PTHR43316">
    <property type="entry name" value="HYDROLASE, HALOACID DELAHOGENASE-RELATED"/>
    <property type="match status" value="1"/>
</dbReference>
<dbReference type="Proteomes" id="UP001433071">
    <property type="component" value="Unassembled WGS sequence"/>
</dbReference>
<keyword evidence="5" id="KW-1185">Reference proteome</keyword>
<evidence type="ECO:0000256" key="1">
    <source>
        <dbReference type="ARBA" id="ARBA00008106"/>
    </source>
</evidence>
<dbReference type="InterPro" id="IPR006328">
    <property type="entry name" value="2-HAD"/>
</dbReference>
<evidence type="ECO:0000313" key="4">
    <source>
        <dbReference type="EMBL" id="MER9405990.1"/>
    </source>
</evidence>
<protein>
    <recommendedName>
        <fullName evidence="3">(S)-2-haloacid dehalogenase</fullName>
        <ecNumber evidence="3">3.8.1.2</ecNumber>
    </recommendedName>
    <alternativeName>
        <fullName evidence="3">2-haloalkanoic acid dehalogenase</fullName>
    </alternativeName>
    <alternativeName>
        <fullName evidence="3">Halocarboxylic acid halidohydrolase</fullName>
    </alternativeName>
    <alternativeName>
        <fullName evidence="3">L-2-haloacid dehalogenase</fullName>
    </alternativeName>
</protein>
<dbReference type="InterPro" id="IPR036412">
    <property type="entry name" value="HAD-like_sf"/>
</dbReference>
<dbReference type="SFLD" id="SFLDG01135">
    <property type="entry name" value="C1.5.6:_HAD__Beta-PGM__Phospha"/>
    <property type="match status" value="1"/>
</dbReference>
<dbReference type="EC" id="3.8.1.2" evidence="3"/>
<dbReference type="SFLD" id="SFLDG01129">
    <property type="entry name" value="C1.5:_HAD__Beta-PGM__Phosphata"/>
    <property type="match status" value="1"/>
</dbReference>
<dbReference type="InterPro" id="IPR023214">
    <property type="entry name" value="HAD_sf"/>
</dbReference>
<comment type="caution">
    <text evidence="4">The sequence shown here is derived from an EMBL/GenBank/DDBJ whole genome shotgun (WGS) entry which is preliminary data.</text>
</comment>
<dbReference type="SFLD" id="SFLDF00045">
    <property type="entry name" value="2-haloacid_dehalogenase"/>
    <property type="match status" value="1"/>
</dbReference>
<dbReference type="PANTHER" id="PTHR43316:SF3">
    <property type="entry name" value="HALOACID DEHALOGENASE, TYPE II (AFU_ORTHOLOGUE AFUA_2G07750)-RELATED"/>
    <property type="match status" value="1"/>
</dbReference>
<dbReference type="SUPFAM" id="SSF56784">
    <property type="entry name" value="HAD-like"/>
    <property type="match status" value="1"/>
</dbReference>
<comment type="function">
    <text evidence="3">Catalyzes the hydrolytic dehalogenation of small (S)-2-haloalkanoic acids to yield the corresponding (R)-2-hydroxyalkanoic acids.</text>
</comment>
<dbReference type="Gene3D" id="3.40.50.1000">
    <property type="entry name" value="HAD superfamily/HAD-like"/>
    <property type="match status" value="1"/>
</dbReference>
<name>A0ABV1Z242_9HYPH</name>
<dbReference type="EMBL" id="JAMYQB010000014">
    <property type="protein sequence ID" value="MER9405990.1"/>
    <property type="molecule type" value="Genomic_DNA"/>
</dbReference>
<reference evidence="4 5" key="1">
    <citation type="journal article" date="2024" name="Proc. Natl. Acad. Sci. U.S.A.">
        <title>The evolutionary genomics of adaptation to stress in wild rhizobium bacteria.</title>
        <authorList>
            <person name="Kehlet-Delgado H."/>
            <person name="Montoya A.P."/>
            <person name="Jensen K.T."/>
            <person name="Wendlandt C.E."/>
            <person name="Dexheimer C."/>
            <person name="Roberts M."/>
            <person name="Torres Martinez L."/>
            <person name="Friesen M.L."/>
            <person name="Griffitts J.S."/>
            <person name="Porter S.S."/>
        </authorList>
    </citation>
    <scope>NUCLEOTIDE SEQUENCE [LARGE SCALE GENOMIC DNA]</scope>
    <source>
        <strain evidence="4 5">M0641</strain>
    </source>
</reference>
<keyword evidence="2 3" id="KW-0378">Hydrolase</keyword>
<dbReference type="NCBIfam" id="TIGR01493">
    <property type="entry name" value="HAD-SF-IA-v2"/>
    <property type="match status" value="1"/>
</dbReference>
<organism evidence="4 5">
    <name type="scientific">Mesorhizobium caraganae</name>
    <dbReference type="NCBI Taxonomy" id="483206"/>
    <lineage>
        <taxon>Bacteria</taxon>
        <taxon>Pseudomonadati</taxon>
        <taxon>Pseudomonadota</taxon>
        <taxon>Alphaproteobacteria</taxon>
        <taxon>Hyphomicrobiales</taxon>
        <taxon>Phyllobacteriaceae</taxon>
        <taxon>Mesorhizobium</taxon>
    </lineage>
</organism>
<evidence type="ECO:0000313" key="5">
    <source>
        <dbReference type="Proteomes" id="UP001433071"/>
    </source>
</evidence>
<dbReference type="PRINTS" id="PR00413">
    <property type="entry name" value="HADHALOGNASE"/>
</dbReference>
<dbReference type="NCBIfam" id="TIGR01428">
    <property type="entry name" value="HAD_type_II"/>
    <property type="match status" value="1"/>
</dbReference>
<dbReference type="InterPro" id="IPR006439">
    <property type="entry name" value="HAD-SF_hydro_IA"/>
</dbReference>
<dbReference type="Gene3D" id="1.10.150.240">
    <property type="entry name" value="Putative phosphatase, domain 2"/>
    <property type="match status" value="1"/>
</dbReference>
<evidence type="ECO:0000256" key="3">
    <source>
        <dbReference type="RuleBase" id="RU368077"/>
    </source>
</evidence>
<dbReference type="InterPro" id="IPR023198">
    <property type="entry name" value="PGP-like_dom2"/>
</dbReference>
<evidence type="ECO:0000256" key="2">
    <source>
        <dbReference type="ARBA" id="ARBA00022801"/>
    </source>
</evidence>
<sequence length="336" mass="36741">MAACSSRSGATPSNQRAPSKTLVASHMAWLRGPRMATLPSYQSPSTKVHVADCAAVASVIARFRFDAACLVSLEDALAGAVNRHQADFVEASEAQESDQVCNRCLHLAPPALKTVAMHYVAYVFDAYGTLFDVHAAVRRHDGEIGPDGQLLSEIWRAKQLEYSWVRTLMGGYADFWQLTEQALDFALRKVPSADKGLKAKLLEAYWRLDCYPEVPAVLKALKASGAKLAILSNGSPEMLEAAVKSAALDHVLDDIFSVDAVKRFKTDPSTYDMVATGWRLYPGAVSFQSSNRWDIAGATKFGFRTVWINRANQPEEYRDFPPALILPSLEGLLSGG</sequence>
<dbReference type="CDD" id="cd02588">
    <property type="entry name" value="HAD_L2-DEX"/>
    <property type="match status" value="1"/>
</dbReference>
<gene>
    <name evidence="4" type="ORF">NKI36_18335</name>
</gene>
<dbReference type="Pfam" id="PF00702">
    <property type="entry name" value="Hydrolase"/>
    <property type="match status" value="1"/>
</dbReference>
<dbReference type="InterPro" id="IPR051540">
    <property type="entry name" value="S-2-haloacid_dehalogenase"/>
</dbReference>